<dbReference type="InterPro" id="IPR010809">
    <property type="entry name" value="FliD_C"/>
</dbReference>
<accession>A0A917HMG7</accession>
<keyword evidence="9" id="KW-1185">Reference proteome</keyword>
<name>A0A917HMG7_9BACL</name>
<dbReference type="PANTHER" id="PTHR30288">
    <property type="entry name" value="FLAGELLAR CAP/ASSEMBLY PROTEIN FLID"/>
    <property type="match status" value="1"/>
</dbReference>
<dbReference type="InterPro" id="IPR040026">
    <property type="entry name" value="FliD"/>
</dbReference>
<comment type="subunit">
    <text evidence="2 5">Homopentamer.</text>
</comment>
<reference evidence="8 9" key="1">
    <citation type="journal article" date="2014" name="Int. J. Syst. Evol. Microbiol.">
        <title>Complete genome sequence of Corynebacterium casei LMG S-19264T (=DSM 44701T), isolated from a smear-ripened cheese.</title>
        <authorList>
            <consortium name="US DOE Joint Genome Institute (JGI-PGF)"/>
            <person name="Walter F."/>
            <person name="Albersmeier A."/>
            <person name="Kalinowski J."/>
            <person name="Ruckert C."/>
        </authorList>
    </citation>
    <scope>NUCLEOTIDE SEQUENCE [LARGE SCALE GENOMIC DNA]</scope>
    <source>
        <strain evidence="8 9">CGMCC 1.15286</strain>
    </source>
</reference>
<evidence type="ECO:0000313" key="9">
    <source>
        <dbReference type="Proteomes" id="UP000600247"/>
    </source>
</evidence>
<dbReference type="EMBL" id="BMHY01000013">
    <property type="protein sequence ID" value="GGG84479.1"/>
    <property type="molecule type" value="Genomic_DNA"/>
</dbReference>
<evidence type="ECO:0000256" key="2">
    <source>
        <dbReference type="ARBA" id="ARBA00011255"/>
    </source>
</evidence>
<evidence type="ECO:0000256" key="5">
    <source>
        <dbReference type="RuleBase" id="RU362066"/>
    </source>
</evidence>
<evidence type="ECO:0000256" key="3">
    <source>
        <dbReference type="ARBA" id="ARBA00023054"/>
    </source>
</evidence>
<feature type="domain" description="Flagellar hook-associated protein 2 C-terminal" evidence="7">
    <location>
        <begin position="213"/>
        <end position="482"/>
    </location>
</feature>
<dbReference type="GO" id="GO:0005576">
    <property type="term" value="C:extracellular region"/>
    <property type="evidence" value="ECO:0007669"/>
    <property type="project" value="UniProtKB-SubCell"/>
</dbReference>
<keyword evidence="8" id="KW-0966">Cell projection</keyword>
<comment type="function">
    <text evidence="5">Required for morphogenesis and for the elongation of the flagellar filament by facilitating polymerization of the flagellin monomers at the tip of growing filament. Forms a capping structure, which prevents flagellin subunits (transported through the central channel of the flagellum) from leaking out without polymerization at the distal end.</text>
</comment>
<organism evidence="8 9">
    <name type="scientific">Paenibacillus radicis</name>
    <name type="common">ex Gao et al. 2016</name>
    <dbReference type="NCBI Taxonomy" id="1737354"/>
    <lineage>
        <taxon>Bacteria</taxon>
        <taxon>Bacillati</taxon>
        <taxon>Bacillota</taxon>
        <taxon>Bacilli</taxon>
        <taxon>Bacillales</taxon>
        <taxon>Paenibacillaceae</taxon>
        <taxon>Paenibacillus</taxon>
    </lineage>
</organism>
<keyword evidence="8" id="KW-0282">Flagellum</keyword>
<dbReference type="GO" id="GO:0007155">
    <property type="term" value="P:cell adhesion"/>
    <property type="evidence" value="ECO:0007669"/>
    <property type="project" value="InterPro"/>
</dbReference>
<dbReference type="GO" id="GO:0009421">
    <property type="term" value="C:bacterial-type flagellum filament cap"/>
    <property type="evidence" value="ECO:0007669"/>
    <property type="project" value="InterPro"/>
</dbReference>
<evidence type="ECO:0000259" key="6">
    <source>
        <dbReference type="Pfam" id="PF02465"/>
    </source>
</evidence>
<sequence length="492" mass="52658">MRMTGLASGLDIDSMVKELMKAKRTTYDNMVKQRTKVEWKQEDYRSLSTKIVDFRNNKLSSFNLSSAINAKTSAVSGDTAALTINSTSSTAAGTLTVKVEQVAASDSKVYTFSAADKVKNMTDLGFTTEDPDNADNVLVTINSQTVSVAKTANLTDLSKAINEKSSTLKATSIYDEASGQFSIAATQTGAGKLVLGDAVFTAKTPTGGSVGLNAKISINGINYEQASNRFSLNGFDFTVKSASVTTNGTTISAVQDTQKIVDTIKSFVTEYNSLIGAINSELSEVADRNYKPLTSEEKKAMTDDEIKLWETKARNGSLRNDGTLSQFISDLRIAATSLVSGIKDSSGNPLSIGITTGSYTEKGKLVLDEDKLKNALEINPDAVVKVFSSRSSDTSPGSTTSGVFAKMSASSLTALNILSTKAGTSLTSTDATATFLNNSLLSEQIKSMKDREKSMLDRLNAMEKQYYKQFSAMETAINKFNSQSSAIMSFTS</sequence>
<keyword evidence="8" id="KW-0969">Cilium</keyword>
<keyword evidence="5" id="KW-0964">Secreted</keyword>
<feature type="domain" description="Flagellar hook-associated protein 2 N-terminal" evidence="6">
    <location>
        <begin position="8"/>
        <end position="106"/>
    </location>
</feature>
<comment type="caution">
    <text evidence="8">The sequence shown here is derived from an EMBL/GenBank/DDBJ whole genome shotgun (WGS) entry which is preliminary data.</text>
</comment>
<proteinExistence type="inferred from homology"/>
<dbReference type="AlphaFoldDB" id="A0A917HMG7"/>
<comment type="subcellular location">
    <subcellularLocation>
        <location evidence="5">Secreted</location>
    </subcellularLocation>
    <subcellularLocation>
        <location evidence="5">Bacterial flagellum</location>
    </subcellularLocation>
</comment>
<keyword evidence="3" id="KW-0175">Coiled coil</keyword>
<evidence type="ECO:0000256" key="1">
    <source>
        <dbReference type="ARBA" id="ARBA00009764"/>
    </source>
</evidence>
<dbReference type="GO" id="GO:0071973">
    <property type="term" value="P:bacterial-type flagellum-dependent cell motility"/>
    <property type="evidence" value="ECO:0007669"/>
    <property type="project" value="TreeGrafter"/>
</dbReference>
<keyword evidence="4 5" id="KW-0975">Bacterial flagellum</keyword>
<dbReference type="GO" id="GO:0009424">
    <property type="term" value="C:bacterial-type flagellum hook"/>
    <property type="evidence" value="ECO:0007669"/>
    <property type="project" value="UniProtKB-UniRule"/>
</dbReference>
<gene>
    <name evidence="8" type="ORF">GCM10010918_47900</name>
</gene>
<dbReference type="Pfam" id="PF02465">
    <property type="entry name" value="FliD_N"/>
    <property type="match status" value="1"/>
</dbReference>
<protein>
    <recommendedName>
        <fullName evidence="5">Flagellar hook-associated protein 2</fullName>
        <shortName evidence="5">HAP2</shortName>
    </recommendedName>
    <alternativeName>
        <fullName evidence="5">Flagellar cap protein</fullName>
    </alternativeName>
</protein>
<evidence type="ECO:0000256" key="4">
    <source>
        <dbReference type="ARBA" id="ARBA00023143"/>
    </source>
</evidence>
<evidence type="ECO:0000259" key="7">
    <source>
        <dbReference type="Pfam" id="PF07195"/>
    </source>
</evidence>
<comment type="similarity">
    <text evidence="1 5">Belongs to the FliD family.</text>
</comment>
<dbReference type="Pfam" id="PF07195">
    <property type="entry name" value="FliD_C"/>
    <property type="match status" value="1"/>
</dbReference>
<dbReference type="Proteomes" id="UP000600247">
    <property type="component" value="Unassembled WGS sequence"/>
</dbReference>
<dbReference type="InterPro" id="IPR003481">
    <property type="entry name" value="FliD_N"/>
</dbReference>
<evidence type="ECO:0000313" key="8">
    <source>
        <dbReference type="EMBL" id="GGG84479.1"/>
    </source>
</evidence>
<dbReference type="PANTHER" id="PTHR30288:SF0">
    <property type="entry name" value="FLAGELLAR HOOK-ASSOCIATED PROTEIN 2"/>
    <property type="match status" value="1"/>
</dbReference>